<name>A0ABN8AAA1_9BACI</name>
<proteinExistence type="predicted"/>
<sequence>MQKELHIFYEKGTLVDGIFLLLNYDDDFSHAFSLYVTQIVSIRERSS</sequence>
<protein>
    <submittedName>
        <fullName evidence="1">Uncharacterized protein</fullName>
    </submittedName>
</protein>
<organism evidence="1 2">
    <name type="scientific">Sutcliffiella rhizosphaerae</name>
    <dbReference type="NCBI Taxonomy" id="2880967"/>
    <lineage>
        <taxon>Bacteria</taxon>
        <taxon>Bacillati</taxon>
        <taxon>Bacillota</taxon>
        <taxon>Bacilli</taxon>
        <taxon>Bacillales</taxon>
        <taxon>Bacillaceae</taxon>
        <taxon>Sutcliffiella</taxon>
    </lineage>
</organism>
<comment type="caution">
    <text evidence="1">The sequence shown here is derived from an EMBL/GenBank/DDBJ whole genome shotgun (WGS) entry which is preliminary data.</text>
</comment>
<gene>
    <name evidence="1" type="ORF">BACCIP111883_02885</name>
</gene>
<dbReference type="Proteomes" id="UP000789833">
    <property type="component" value="Unassembled WGS sequence"/>
</dbReference>
<accession>A0ABN8AAA1</accession>
<evidence type="ECO:0000313" key="1">
    <source>
        <dbReference type="EMBL" id="CAG9622094.1"/>
    </source>
</evidence>
<dbReference type="EMBL" id="CAKJTJ010000016">
    <property type="protein sequence ID" value="CAG9622094.1"/>
    <property type="molecule type" value="Genomic_DNA"/>
</dbReference>
<evidence type="ECO:0000313" key="2">
    <source>
        <dbReference type="Proteomes" id="UP000789833"/>
    </source>
</evidence>
<reference evidence="1 2" key="1">
    <citation type="submission" date="2021-10" db="EMBL/GenBank/DDBJ databases">
        <authorList>
            <person name="Criscuolo A."/>
        </authorList>
    </citation>
    <scope>NUCLEOTIDE SEQUENCE [LARGE SCALE GENOMIC DNA]</scope>
    <source>
        <strain evidence="2">CIP 111883</strain>
    </source>
</reference>
<keyword evidence="2" id="KW-1185">Reference proteome</keyword>